<proteinExistence type="predicted"/>
<dbReference type="EMBL" id="JAERQM010000002">
    <property type="protein sequence ID" value="MBU8543970.1"/>
    <property type="molecule type" value="Genomic_DNA"/>
</dbReference>
<evidence type="ECO:0000313" key="3">
    <source>
        <dbReference type="Proteomes" id="UP000689967"/>
    </source>
</evidence>
<reference evidence="2 3" key="1">
    <citation type="submission" date="2021-01" db="EMBL/GenBank/DDBJ databases">
        <title>Roseomonas sp. nov, a bacterium isolated from an oil production mixture in Yumen Oilfield.</title>
        <authorList>
            <person name="Wu D."/>
        </authorList>
    </citation>
    <scope>NUCLEOTIDE SEQUENCE [LARGE SCALE GENOMIC DNA]</scope>
    <source>
        <strain evidence="2 3">ROY-5-3</strain>
    </source>
</reference>
<organism evidence="2 3">
    <name type="scientific">Falsiroseomonas oleicola</name>
    <dbReference type="NCBI Taxonomy" id="2801474"/>
    <lineage>
        <taxon>Bacteria</taxon>
        <taxon>Pseudomonadati</taxon>
        <taxon>Pseudomonadota</taxon>
        <taxon>Alphaproteobacteria</taxon>
        <taxon>Acetobacterales</taxon>
        <taxon>Roseomonadaceae</taxon>
        <taxon>Falsiroseomonas</taxon>
    </lineage>
</organism>
<dbReference type="Proteomes" id="UP000689967">
    <property type="component" value="Unassembled WGS sequence"/>
</dbReference>
<comment type="caution">
    <text evidence="2">The sequence shown here is derived from an EMBL/GenBank/DDBJ whole genome shotgun (WGS) entry which is preliminary data.</text>
</comment>
<gene>
    <name evidence="2" type="ORF">JJQ90_09660</name>
</gene>
<evidence type="ECO:0000256" key="1">
    <source>
        <dbReference type="SAM" id="MobiDB-lite"/>
    </source>
</evidence>
<feature type="region of interest" description="Disordered" evidence="1">
    <location>
        <begin position="61"/>
        <end position="88"/>
    </location>
</feature>
<accession>A0ABS6H9H3</accession>
<feature type="compositionally biased region" description="Basic residues" evidence="1">
    <location>
        <begin position="61"/>
        <end position="75"/>
    </location>
</feature>
<name>A0ABS6H9H3_9PROT</name>
<dbReference type="RefSeq" id="WP_216874724.1">
    <property type="nucleotide sequence ID" value="NZ_JAERQM010000002.1"/>
</dbReference>
<keyword evidence="3" id="KW-1185">Reference proteome</keyword>
<protein>
    <submittedName>
        <fullName evidence="2">Uncharacterized protein</fullName>
    </submittedName>
</protein>
<sequence length="143" mass="16102">MTRARPAAQQPDWLTPERAALLRTLWPAKDLTVPEIRQRLSALPGPDVPAPDALRWQAARRLRLPNRRHRPRGPRAAKDLPQDPALDGLWPQDIAEARVLLRRPSTDASYLAEYFGWPPDRAVTVAAILRDDLASADRDKARA</sequence>
<evidence type="ECO:0000313" key="2">
    <source>
        <dbReference type="EMBL" id="MBU8543970.1"/>
    </source>
</evidence>